<dbReference type="PANTHER" id="PTHR36407">
    <property type="entry name" value="MEDIATOR-ASSOCIATED PROTEIN 2"/>
    <property type="match status" value="1"/>
</dbReference>
<organism evidence="2">
    <name type="scientific">Rhizophora mucronata</name>
    <name type="common">Asiatic mangrove</name>
    <dbReference type="NCBI Taxonomy" id="61149"/>
    <lineage>
        <taxon>Eukaryota</taxon>
        <taxon>Viridiplantae</taxon>
        <taxon>Streptophyta</taxon>
        <taxon>Embryophyta</taxon>
        <taxon>Tracheophyta</taxon>
        <taxon>Spermatophyta</taxon>
        <taxon>Magnoliopsida</taxon>
        <taxon>eudicotyledons</taxon>
        <taxon>Gunneridae</taxon>
        <taxon>Pentapetalae</taxon>
        <taxon>rosids</taxon>
        <taxon>fabids</taxon>
        <taxon>Malpighiales</taxon>
        <taxon>Rhizophoraceae</taxon>
        <taxon>Rhizophora</taxon>
    </lineage>
</organism>
<protein>
    <submittedName>
        <fullName evidence="2">Uncharacterized protein MANES_08G100300</fullName>
    </submittedName>
</protein>
<feature type="compositionally biased region" description="Polar residues" evidence="1">
    <location>
        <begin position="97"/>
        <end position="109"/>
    </location>
</feature>
<reference evidence="2" key="1">
    <citation type="submission" date="2018-02" db="EMBL/GenBank/DDBJ databases">
        <title>Rhizophora mucronata_Transcriptome.</title>
        <authorList>
            <person name="Meera S.P."/>
            <person name="Sreeshan A."/>
            <person name="Augustine A."/>
        </authorList>
    </citation>
    <scope>NUCLEOTIDE SEQUENCE</scope>
    <source>
        <tissue evidence="2">Leaf</tissue>
    </source>
</reference>
<feature type="compositionally biased region" description="Polar residues" evidence="1">
    <location>
        <begin position="163"/>
        <end position="175"/>
    </location>
</feature>
<name>A0A2P2JLG3_RHIMU</name>
<proteinExistence type="predicted"/>
<dbReference type="PANTHER" id="PTHR36407:SF1">
    <property type="entry name" value="MEDIATOR-ASSOCIATED PROTEIN 2"/>
    <property type="match status" value="1"/>
</dbReference>
<sequence length="185" mass="21101">MYQFTARIVGVLLSCLWGDFSQLLGLHFIYTFQKRSLHICFTFSPALVAGKISRRVSLVHYPEPEELEKLEAEKKSKRLYQMSARSSLISSSHHSVTPIQSTKLGNSHSSRGHSALTHSSRHNDSSLFDVDEQSNPRKRRRDHKPNFSEDGSTLDSGRGYSRYTFSGTSEHTQQWKLKVEVKGEE</sequence>
<evidence type="ECO:0000313" key="2">
    <source>
        <dbReference type="EMBL" id="MBW94330.1"/>
    </source>
</evidence>
<dbReference type="InterPro" id="IPR038823">
    <property type="entry name" value="MED2_plant"/>
</dbReference>
<dbReference type="AlphaFoldDB" id="A0A2P2JLG3"/>
<dbReference type="EMBL" id="GGEC01013847">
    <property type="protein sequence ID" value="MBW94330.1"/>
    <property type="molecule type" value="Transcribed_RNA"/>
</dbReference>
<feature type="region of interest" description="Disordered" evidence="1">
    <location>
        <begin position="91"/>
        <end position="185"/>
    </location>
</feature>
<evidence type="ECO:0000256" key="1">
    <source>
        <dbReference type="SAM" id="MobiDB-lite"/>
    </source>
</evidence>
<accession>A0A2P2JLG3</accession>